<dbReference type="Gene3D" id="3.40.33.10">
    <property type="entry name" value="CAP"/>
    <property type="match status" value="1"/>
</dbReference>
<evidence type="ECO:0000313" key="3">
    <source>
        <dbReference type="EMBL" id="CDZ99743.1"/>
    </source>
</evidence>
<organism evidence="3 4">
    <name type="scientific">Jeotgalicoccus saudimassiliensis</name>
    <dbReference type="NCBI Taxonomy" id="1461582"/>
    <lineage>
        <taxon>Bacteria</taxon>
        <taxon>Bacillati</taxon>
        <taxon>Bacillota</taxon>
        <taxon>Bacilli</taxon>
        <taxon>Bacillales</taxon>
        <taxon>Staphylococcaceae</taxon>
        <taxon>Jeotgalicoccus</taxon>
    </lineage>
</organism>
<dbReference type="HOGENOM" id="CLU_048708_1_0_9"/>
<evidence type="ECO:0000313" key="4">
    <source>
        <dbReference type="Proteomes" id="UP000044136"/>
    </source>
</evidence>
<dbReference type="Pfam" id="PF00188">
    <property type="entry name" value="CAP"/>
    <property type="match status" value="1"/>
</dbReference>
<proteinExistence type="predicted"/>
<dbReference type="PANTHER" id="PTHR31157">
    <property type="entry name" value="SCP DOMAIN-CONTAINING PROTEIN"/>
    <property type="match status" value="1"/>
</dbReference>
<dbReference type="Proteomes" id="UP000044136">
    <property type="component" value="Unassembled WGS sequence"/>
</dbReference>
<keyword evidence="4" id="KW-1185">Reference proteome</keyword>
<name>A0A078LX35_9STAP</name>
<dbReference type="EMBL" id="CCSE01000001">
    <property type="protein sequence ID" value="CDZ99743.1"/>
    <property type="molecule type" value="Genomic_DNA"/>
</dbReference>
<dbReference type="OrthoDB" id="9783944at2"/>
<dbReference type="STRING" id="1461582.BN1048_00632"/>
<gene>
    <name evidence="3" type="ORF">BN1048_00632</name>
</gene>
<dbReference type="eggNOG" id="COG2340">
    <property type="taxonomic scope" value="Bacteria"/>
</dbReference>
<dbReference type="CDD" id="cd05379">
    <property type="entry name" value="CAP_bacterial"/>
    <property type="match status" value="1"/>
</dbReference>
<protein>
    <submittedName>
        <fullName evidence="3">Cysteine-rich secretory protein family protein</fullName>
    </submittedName>
</protein>
<dbReference type="InterPro" id="IPR035940">
    <property type="entry name" value="CAP_sf"/>
</dbReference>
<dbReference type="Pfam" id="PF14504">
    <property type="entry name" value="CAP_assoc_N"/>
    <property type="match status" value="1"/>
</dbReference>
<sequence length="329" mass="37621">MVRRITALLIVYASLFLIVPAVQSYDFRDGLTGDYFNHWLEQNVIPSYDTTKIEQVHGTQETNINYSLGASFRVEDEPVINSEYEGSFAVMNQPGAFHMLLVRDGIITGGYTSSGDVSIGQMSIGGMNQAKLREVYGEPVDYIRKQWKRLKVDHDEYDVFDVGNYYAYFFYDIHDGYRANGMLIINKDEVIEINDIYNNPPQENNELMHYYLVNATRSEYGYSALERDPAADAAAYHHSRDMAVNNYFDHDSPDGRTLKDRLINGSVDFRLAGENIATGHTSPIFAHHSLMNSPSHRVNVLNDEFNYVGIGIEYSSENIPYYTENYIQR</sequence>
<dbReference type="RefSeq" id="WP_035808363.1">
    <property type="nucleotide sequence ID" value="NZ_CCSE01000001.1"/>
</dbReference>
<reference evidence="3 4" key="1">
    <citation type="submission" date="2014-07" db="EMBL/GenBank/DDBJ databases">
        <authorList>
            <person name="Urmite Genomes Urmite Genomes"/>
        </authorList>
    </citation>
    <scope>NUCLEOTIDE SEQUENCE [LARGE SCALE GENOMIC DNA]</scope>
    <source>
        <strain evidence="3 4">13MG44_air</strain>
    </source>
</reference>
<dbReference type="InterPro" id="IPR029410">
    <property type="entry name" value="CAP_assoc"/>
</dbReference>
<evidence type="ECO:0000259" key="2">
    <source>
        <dbReference type="Pfam" id="PF14504"/>
    </source>
</evidence>
<feature type="domain" description="SCP" evidence="1">
    <location>
        <begin position="211"/>
        <end position="324"/>
    </location>
</feature>
<dbReference type="PANTHER" id="PTHR31157:SF1">
    <property type="entry name" value="SCP DOMAIN-CONTAINING PROTEIN"/>
    <property type="match status" value="1"/>
</dbReference>
<dbReference type="AlphaFoldDB" id="A0A078LX35"/>
<evidence type="ECO:0000259" key="1">
    <source>
        <dbReference type="Pfam" id="PF00188"/>
    </source>
</evidence>
<dbReference type="InterPro" id="IPR014044">
    <property type="entry name" value="CAP_dom"/>
</dbReference>
<dbReference type="SUPFAM" id="SSF55797">
    <property type="entry name" value="PR-1-like"/>
    <property type="match status" value="1"/>
</dbReference>
<accession>A0A078LX35</accession>
<feature type="domain" description="CAP-associated" evidence="2">
    <location>
        <begin position="80"/>
        <end position="189"/>
    </location>
</feature>